<accession>A0A8J5T799</accession>
<reference evidence="1" key="1">
    <citation type="journal article" date="2021" name="bioRxiv">
        <title>Whole Genome Assembly and Annotation of Northern Wild Rice, Zizania palustris L., Supports a Whole Genome Duplication in the Zizania Genus.</title>
        <authorList>
            <person name="Haas M."/>
            <person name="Kono T."/>
            <person name="Macchietto M."/>
            <person name="Millas R."/>
            <person name="McGilp L."/>
            <person name="Shao M."/>
            <person name="Duquette J."/>
            <person name="Hirsch C.N."/>
            <person name="Kimball J."/>
        </authorList>
    </citation>
    <scope>NUCLEOTIDE SEQUENCE</scope>
    <source>
        <tissue evidence="1">Fresh leaf tissue</tissue>
    </source>
</reference>
<protein>
    <submittedName>
        <fullName evidence="1">Uncharacterized protein</fullName>
    </submittedName>
</protein>
<dbReference type="Proteomes" id="UP000729402">
    <property type="component" value="Unassembled WGS sequence"/>
</dbReference>
<comment type="caution">
    <text evidence="1">The sequence shown here is derived from an EMBL/GenBank/DDBJ whole genome shotgun (WGS) entry which is preliminary data.</text>
</comment>
<sequence>MAPSAAPLAFAPTVHVQSPALANSHRRSPVSLRTNAPLAYLPPYVHAVRPIIEPNTRRSLLHHRSNITSSSSCRHGNHHPVASSKLHATLAANHTSTMAALWINSRRSPSPASRRPAVALWL</sequence>
<dbReference type="AlphaFoldDB" id="A0A8J5T799"/>
<name>A0A8J5T799_ZIZPA</name>
<keyword evidence="2" id="KW-1185">Reference proteome</keyword>
<evidence type="ECO:0000313" key="2">
    <source>
        <dbReference type="Proteomes" id="UP000729402"/>
    </source>
</evidence>
<dbReference type="EMBL" id="JAAALK010000283">
    <property type="protein sequence ID" value="KAG8076855.1"/>
    <property type="molecule type" value="Genomic_DNA"/>
</dbReference>
<proteinExistence type="predicted"/>
<organism evidence="1 2">
    <name type="scientific">Zizania palustris</name>
    <name type="common">Northern wild rice</name>
    <dbReference type="NCBI Taxonomy" id="103762"/>
    <lineage>
        <taxon>Eukaryota</taxon>
        <taxon>Viridiplantae</taxon>
        <taxon>Streptophyta</taxon>
        <taxon>Embryophyta</taxon>
        <taxon>Tracheophyta</taxon>
        <taxon>Spermatophyta</taxon>
        <taxon>Magnoliopsida</taxon>
        <taxon>Liliopsida</taxon>
        <taxon>Poales</taxon>
        <taxon>Poaceae</taxon>
        <taxon>BOP clade</taxon>
        <taxon>Oryzoideae</taxon>
        <taxon>Oryzeae</taxon>
        <taxon>Zizaniinae</taxon>
        <taxon>Zizania</taxon>
    </lineage>
</organism>
<reference evidence="1" key="2">
    <citation type="submission" date="2021-02" db="EMBL/GenBank/DDBJ databases">
        <authorList>
            <person name="Kimball J.A."/>
            <person name="Haas M.W."/>
            <person name="Macchietto M."/>
            <person name="Kono T."/>
            <person name="Duquette J."/>
            <person name="Shao M."/>
        </authorList>
    </citation>
    <scope>NUCLEOTIDE SEQUENCE</scope>
    <source>
        <tissue evidence="1">Fresh leaf tissue</tissue>
    </source>
</reference>
<gene>
    <name evidence="1" type="ORF">GUJ93_ZPchr0006g42367</name>
</gene>
<evidence type="ECO:0000313" key="1">
    <source>
        <dbReference type="EMBL" id="KAG8076855.1"/>
    </source>
</evidence>